<feature type="transmembrane region" description="Helical" evidence="1">
    <location>
        <begin position="225"/>
        <end position="245"/>
    </location>
</feature>
<organism evidence="2 3">
    <name type="scientific">Brucella endophytica</name>
    <dbReference type="NCBI Taxonomy" id="1963359"/>
    <lineage>
        <taxon>Bacteria</taxon>
        <taxon>Pseudomonadati</taxon>
        <taxon>Pseudomonadota</taxon>
        <taxon>Alphaproteobacteria</taxon>
        <taxon>Hyphomicrobiales</taxon>
        <taxon>Brucellaceae</taxon>
        <taxon>Brucella/Ochrobactrum group</taxon>
        <taxon>Brucella</taxon>
    </lineage>
</organism>
<comment type="caution">
    <text evidence="2">The sequence shown here is derived from an EMBL/GenBank/DDBJ whole genome shotgun (WGS) entry which is preliminary data.</text>
</comment>
<feature type="transmembrane region" description="Helical" evidence="1">
    <location>
        <begin position="98"/>
        <end position="119"/>
    </location>
</feature>
<dbReference type="InterPro" id="IPR038770">
    <property type="entry name" value="Na+/solute_symporter_sf"/>
</dbReference>
<evidence type="ECO:0000256" key="1">
    <source>
        <dbReference type="SAM" id="Phobius"/>
    </source>
</evidence>
<reference evidence="2" key="2">
    <citation type="submission" date="2020-09" db="EMBL/GenBank/DDBJ databases">
        <authorList>
            <person name="Sun Q."/>
            <person name="Zhou Y."/>
        </authorList>
    </citation>
    <scope>NUCLEOTIDE SEQUENCE</scope>
    <source>
        <strain evidence="2">CGMCC 1.15082</strain>
    </source>
</reference>
<keyword evidence="3" id="KW-1185">Reference proteome</keyword>
<feature type="transmembrane region" description="Helical" evidence="1">
    <location>
        <begin position="159"/>
        <end position="180"/>
    </location>
</feature>
<gene>
    <name evidence="2" type="ORF">GCM10011491_22450</name>
</gene>
<accession>A0A916SCK2</accession>
<keyword evidence="1" id="KW-1133">Transmembrane helix</keyword>
<feature type="transmembrane region" description="Helical" evidence="1">
    <location>
        <begin position="43"/>
        <end position="62"/>
    </location>
</feature>
<dbReference type="Proteomes" id="UP000646478">
    <property type="component" value="Unassembled WGS sequence"/>
</dbReference>
<protein>
    <recommendedName>
        <fullName evidence="4">Bile acid:sodium symporter</fullName>
    </recommendedName>
</protein>
<dbReference type="Gene3D" id="1.20.1530.20">
    <property type="match status" value="1"/>
</dbReference>
<proteinExistence type="predicted"/>
<evidence type="ECO:0000313" key="3">
    <source>
        <dbReference type="Proteomes" id="UP000646478"/>
    </source>
</evidence>
<keyword evidence="1" id="KW-0472">Membrane</keyword>
<evidence type="ECO:0008006" key="4">
    <source>
        <dbReference type="Google" id="ProtNLM"/>
    </source>
</evidence>
<dbReference type="EMBL" id="BMHH01000008">
    <property type="protein sequence ID" value="GGA93763.1"/>
    <property type="molecule type" value="Genomic_DNA"/>
</dbReference>
<name>A0A916SCK2_9HYPH</name>
<keyword evidence="1" id="KW-0812">Transmembrane</keyword>
<feature type="transmembrane region" description="Helical" evidence="1">
    <location>
        <begin position="17"/>
        <end position="37"/>
    </location>
</feature>
<reference evidence="2" key="1">
    <citation type="journal article" date="2014" name="Int. J. Syst. Evol. Microbiol.">
        <title>Complete genome sequence of Corynebacterium casei LMG S-19264T (=DSM 44701T), isolated from a smear-ripened cheese.</title>
        <authorList>
            <consortium name="US DOE Joint Genome Institute (JGI-PGF)"/>
            <person name="Walter F."/>
            <person name="Albersmeier A."/>
            <person name="Kalinowski J."/>
            <person name="Ruckert C."/>
        </authorList>
    </citation>
    <scope>NUCLEOTIDE SEQUENCE</scope>
    <source>
        <strain evidence="2">CGMCC 1.15082</strain>
    </source>
</reference>
<feature type="transmembrane region" description="Helical" evidence="1">
    <location>
        <begin position="74"/>
        <end position="92"/>
    </location>
</feature>
<feature type="transmembrane region" description="Helical" evidence="1">
    <location>
        <begin position="131"/>
        <end position="153"/>
    </location>
</feature>
<dbReference type="AlphaFoldDB" id="A0A916SCK2"/>
<feature type="transmembrane region" description="Helical" evidence="1">
    <location>
        <begin position="201"/>
        <end position="219"/>
    </location>
</feature>
<sequence length="314" mass="32730">MSLLHHFLHFLARHGRYVLVGGLVVGIAFPALAALLQPMIPEIVAIMLFAAALRIGPAQAFGRLGDIRVSLGMVALYQLLLPCGLALAFLFLGLSGPLATGAVLVTAASPISGSPNLTLLTGNDPAPALRLLITGTALLPLTVLPAFALWPAFGTAGAVIFASVKLVCLIGVAAALAFAIRHFLLPRPDARTITAIDGFSALMMAIAVIGLTSAIGPAFTSRPGALVMNLLAAFAVNFGLQVLAFSVVRVREPAKAVAYAIVAGNRNAMLFLAALPVAAMEPLLLFIACYQVPMYLTPILLGKLYAADRDRSYP</sequence>
<dbReference type="RefSeq" id="WP_236016146.1">
    <property type="nucleotide sequence ID" value="NZ_BMHH01000008.1"/>
</dbReference>
<evidence type="ECO:0000313" key="2">
    <source>
        <dbReference type="EMBL" id="GGA93763.1"/>
    </source>
</evidence>